<feature type="region of interest" description="Disordered" evidence="1">
    <location>
        <begin position="230"/>
        <end position="268"/>
    </location>
</feature>
<protein>
    <submittedName>
        <fullName evidence="2">Uncharacterized protein</fullName>
    </submittedName>
</protein>
<accession>A0AA39PAU1</accession>
<proteinExistence type="predicted"/>
<dbReference type="EMBL" id="JAUEPR010000009">
    <property type="protein sequence ID" value="KAK0480787.1"/>
    <property type="molecule type" value="Genomic_DNA"/>
</dbReference>
<feature type="compositionally biased region" description="Low complexity" evidence="1">
    <location>
        <begin position="252"/>
        <end position="268"/>
    </location>
</feature>
<reference evidence="2" key="1">
    <citation type="submission" date="2023-06" db="EMBL/GenBank/DDBJ databases">
        <authorList>
            <consortium name="Lawrence Berkeley National Laboratory"/>
            <person name="Ahrendt S."/>
            <person name="Sahu N."/>
            <person name="Indic B."/>
            <person name="Wong-Bajracharya J."/>
            <person name="Merenyi Z."/>
            <person name="Ke H.-M."/>
            <person name="Monk M."/>
            <person name="Kocsube S."/>
            <person name="Drula E."/>
            <person name="Lipzen A."/>
            <person name="Balint B."/>
            <person name="Henrissat B."/>
            <person name="Andreopoulos B."/>
            <person name="Martin F.M."/>
            <person name="Harder C.B."/>
            <person name="Rigling D."/>
            <person name="Ford K.L."/>
            <person name="Foster G.D."/>
            <person name="Pangilinan J."/>
            <person name="Papanicolaou A."/>
            <person name="Barry K."/>
            <person name="LaButti K."/>
            <person name="Viragh M."/>
            <person name="Koriabine M."/>
            <person name="Yan M."/>
            <person name="Riley R."/>
            <person name="Champramary S."/>
            <person name="Plett K.L."/>
            <person name="Tsai I.J."/>
            <person name="Slot J."/>
            <person name="Sipos G."/>
            <person name="Plett J."/>
            <person name="Nagy L.G."/>
            <person name="Grigoriev I.V."/>
        </authorList>
    </citation>
    <scope>NUCLEOTIDE SEQUENCE</scope>
    <source>
        <strain evidence="2">ICMP 16352</strain>
    </source>
</reference>
<sequence length="467" mass="50761">MTVGFERGVANGLFPWHLRNSSRSWLQAAIIRGRPRWLWEVEQRRPVDMYAMGSAHSSRSQTGPRPMEVYSQETNDSRWFISERHEASGCIEKITVDWPPIEEEATFRDEKGIHGESPEFIGLLQPGDKIALMRVGNHPGYKYRLQYASIDVFYTLPNESAWAQDIPSRVMPTTKTRNNHLPTSATLPTPVTIAGDLNTASGPLAATELADSDIAIASSELSPLFPTKAASAAKDSSGTESSIITKGKAKDTATSTTADGASAQAPADAVVDGPDTGVLLNAVPPVDDPPATTSTRLLDPNAPSTSSTKLAVHQLSTQSMSPESVQSLSEAVERLTASLEALTVSTGEHFAATQHVQQELLHRIDTTQHKLETALQATNSKFDDLREYISDVSNMRNCSCAASVQTEVTALRDDVVSLLSETATTQRQHTLSVTSPSAIASFNPFAFMVWLFQHSAVLRLVQWFANS</sequence>
<dbReference type="Proteomes" id="UP001175227">
    <property type="component" value="Unassembled WGS sequence"/>
</dbReference>
<keyword evidence="3" id="KW-1185">Reference proteome</keyword>
<organism evidence="2 3">
    <name type="scientific">Armillaria novae-zelandiae</name>
    <dbReference type="NCBI Taxonomy" id="153914"/>
    <lineage>
        <taxon>Eukaryota</taxon>
        <taxon>Fungi</taxon>
        <taxon>Dikarya</taxon>
        <taxon>Basidiomycota</taxon>
        <taxon>Agaricomycotina</taxon>
        <taxon>Agaricomycetes</taxon>
        <taxon>Agaricomycetidae</taxon>
        <taxon>Agaricales</taxon>
        <taxon>Marasmiineae</taxon>
        <taxon>Physalacriaceae</taxon>
        <taxon>Armillaria</taxon>
    </lineage>
</organism>
<name>A0AA39PAU1_9AGAR</name>
<evidence type="ECO:0000313" key="3">
    <source>
        <dbReference type="Proteomes" id="UP001175227"/>
    </source>
</evidence>
<gene>
    <name evidence="2" type="ORF">IW261DRAFT_1142785</name>
</gene>
<feature type="region of interest" description="Disordered" evidence="1">
    <location>
        <begin position="284"/>
        <end position="306"/>
    </location>
</feature>
<feature type="compositionally biased region" description="Polar residues" evidence="1">
    <location>
        <begin position="234"/>
        <end position="244"/>
    </location>
</feature>
<evidence type="ECO:0000256" key="1">
    <source>
        <dbReference type="SAM" id="MobiDB-lite"/>
    </source>
</evidence>
<comment type="caution">
    <text evidence="2">The sequence shown here is derived from an EMBL/GenBank/DDBJ whole genome shotgun (WGS) entry which is preliminary data.</text>
</comment>
<dbReference type="AlphaFoldDB" id="A0AA39PAU1"/>
<feature type="compositionally biased region" description="Polar residues" evidence="1">
    <location>
        <begin position="291"/>
        <end position="306"/>
    </location>
</feature>
<evidence type="ECO:0000313" key="2">
    <source>
        <dbReference type="EMBL" id="KAK0480787.1"/>
    </source>
</evidence>